<feature type="transmembrane region" description="Helical" evidence="1">
    <location>
        <begin position="188"/>
        <end position="208"/>
    </location>
</feature>
<dbReference type="EMBL" id="JANBVO010000028">
    <property type="protein sequence ID" value="KAJ9138912.1"/>
    <property type="molecule type" value="Genomic_DNA"/>
</dbReference>
<feature type="transmembrane region" description="Helical" evidence="1">
    <location>
        <begin position="20"/>
        <end position="44"/>
    </location>
</feature>
<proteinExistence type="predicted"/>
<dbReference type="AlphaFoldDB" id="A0AA38R9U3"/>
<feature type="transmembrane region" description="Helical" evidence="1">
    <location>
        <begin position="56"/>
        <end position="78"/>
    </location>
</feature>
<evidence type="ECO:0000313" key="2">
    <source>
        <dbReference type="EMBL" id="KAJ9138912.1"/>
    </source>
</evidence>
<gene>
    <name evidence="2" type="ORF">NKR23_g8207</name>
</gene>
<keyword evidence="1" id="KW-0472">Membrane</keyword>
<sequence length="225" mass="23445">MTDIHHLHMDAFYRLRHIALFLVLSAIDIAFGAAAGAAAVAMGAHVEGVSVTGHALGIGTVAATTKSGLLAFVGFLGLAHNMNIAARMLLIIATSVFGISIIITTQVCNAVLGQTPSELLIAAVVAAIPLQWEEMGMYIGSKAYREKDSSTGEQKTRFVPGSVLTSWLALVGFDALGGYTFARVAQNQGMHICGLGSAAASGAVYGMLSGIPRMLSYLAWGVVHQ</sequence>
<evidence type="ECO:0000313" key="3">
    <source>
        <dbReference type="Proteomes" id="UP001174694"/>
    </source>
</evidence>
<protein>
    <submittedName>
        <fullName evidence="2">Uncharacterized protein</fullName>
    </submittedName>
</protein>
<keyword evidence="1" id="KW-0812">Transmembrane</keyword>
<accession>A0AA38R9U3</accession>
<feature type="transmembrane region" description="Helical" evidence="1">
    <location>
        <begin position="161"/>
        <end position="182"/>
    </location>
</feature>
<dbReference type="Proteomes" id="UP001174694">
    <property type="component" value="Unassembled WGS sequence"/>
</dbReference>
<organism evidence="2 3">
    <name type="scientific">Pleurostoma richardsiae</name>
    <dbReference type="NCBI Taxonomy" id="41990"/>
    <lineage>
        <taxon>Eukaryota</taxon>
        <taxon>Fungi</taxon>
        <taxon>Dikarya</taxon>
        <taxon>Ascomycota</taxon>
        <taxon>Pezizomycotina</taxon>
        <taxon>Sordariomycetes</taxon>
        <taxon>Sordariomycetidae</taxon>
        <taxon>Calosphaeriales</taxon>
        <taxon>Pleurostomataceae</taxon>
        <taxon>Pleurostoma</taxon>
    </lineage>
</organism>
<feature type="transmembrane region" description="Helical" evidence="1">
    <location>
        <begin position="90"/>
        <end position="113"/>
    </location>
</feature>
<keyword evidence="1" id="KW-1133">Transmembrane helix</keyword>
<comment type="caution">
    <text evidence="2">The sequence shown here is derived from an EMBL/GenBank/DDBJ whole genome shotgun (WGS) entry which is preliminary data.</text>
</comment>
<keyword evidence="3" id="KW-1185">Reference proteome</keyword>
<reference evidence="2" key="1">
    <citation type="submission" date="2022-07" db="EMBL/GenBank/DDBJ databases">
        <title>Fungi with potential for degradation of polypropylene.</title>
        <authorList>
            <person name="Gostincar C."/>
        </authorList>
    </citation>
    <scope>NUCLEOTIDE SEQUENCE</scope>
    <source>
        <strain evidence="2">EXF-13308</strain>
    </source>
</reference>
<evidence type="ECO:0000256" key="1">
    <source>
        <dbReference type="SAM" id="Phobius"/>
    </source>
</evidence>
<name>A0AA38R9U3_9PEZI</name>